<dbReference type="AlphaFoldDB" id="A0A9P4MI38"/>
<accession>A0A9P4MI38</accession>
<gene>
    <name evidence="1" type="ORF">K461DRAFT_276921</name>
</gene>
<dbReference type="EMBL" id="ML996084">
    <property type="protein sequence ID" value="KAF2153867.1"/>
    <property type="molecule type" value="Genomic_DNA"/>
</dbReference>
<dbReference type="Proteomes" id="UP000799439">
    <property type="component" value="Unassembled WGS sequence"/>
</dbReference>
<sequence length="52" mass="6020">MPRNEIPKRLERKGESCFQIDPALSDSSSWEWILASILEYGGILWYWSGEAC</sequence>
<evidence type="ECO:0000313" key="1">
    <source>
        <dbReference type="EMBL" id="KAF2153867.1"/>
    </source>
</evidence>
<reference evidence="1" key="1">
    <citation type="journal article" date="2020" name="Stud. Mycol.">
        <title>101 Dothideomycetes genomes: a test case for predicting lifestyles and emergence of pathogens.</title>
        <authorList>
            <person name="Haridas S."/>
            <person name="Albert R."/>
            <person name="Binder M."/>
            <person name="Bloem J."/>
            <person name="Labutti K."/>
            <person name="Salamov A."/>
            <person name="Andreopoulos B."/>
            <person name="Baker S."/>
            <person name="Barry K."/>
            <person name="Bills G."/>
            <person name="Bluhm B."/>
            <person name="Cannon C."/>
            <person name="Castanera R."/>
            <person name="Culley D."/>
            <person name="Daum C."/>
            <person name="Ezra D."/>
            <person name="Gonzalez J."/>
            <person name="Henrissat B."/>
            <person name="Kuo A."/>
            <person name="Liang C."/>
            <person name="Lipzen A."/>
            <person name="Lutzoni F."/>
            <person name="Magnuson J."/>
            <person name="Mondo S."/>
            <person name="Nolan M."/>
            <person name="Ohm R."/>
            <person name="Pangilinan J."/>
            <person name="Park H.-J."/>
            <person name="Ramirez L."/>
            <person name="Alfaro M."/>
            <person name="Sun H."/>
            <person name="Tritt A."/>
            <person name="Yoshinaga Y."/>
            <person name="Zwiers L.-H."/>
            <person name="Turgeon B."/>
            <person name="Goodwin S."/>
            <person name="Spatafora J."/>
            <person name="Crous P."/>
            <person name="Grigoriev I."/>
        </authorList>
    </citation>
    <scope>NUCLEOTIDE SEQUENCE</scope>
    <source>
        <strain evidence="1">CBS 260.36</strain>
    </source>
</reference>
<organism evidence="1 2">
    <name type="scientific">Myriangium duriaei CBS 260.36</name>
    <dbReference type="NCBI Taxonomy" id="1168546"/>
    <lineage>
        <taxon>Eukaryota</taxon>
        <taxon>Fungi</taxon>
        <taxon>Dikarya</taxon>
        <taxon>Ascomycota</taxon>
        <taxon>Pezizomycotina</taxon>
        <taxon>Dothideomycetes</taxon>
        <taxon>Dothideomycetidae</taxon>
        <taxon>Myriangiales</taxon>
        <taxon>Myriangiaceae</taxon>
        <taxon>Myriangium</taxon>
    </lineage>
</organism>
<keyword evidence="2" id="KW-1185">Reference proteome</keyword>
<evidence type="ECO:0000313" key="2">
    <source>
        <dbReference type="Proteomes" id="UP000799439"/>
    </source>
</evidence>
<name>A0A9P4MI38_9PEZI</name>
<proteinExistence type="predicted"/>
<protein>
    <submittedName>
        <fullName evidence="1">Uncharacterized protein</fullName>
    </submittedName>
</protein>
<comment type="caution">
    <text evidence="1">The sequence shown here is derived from an EMBL/GenBank/DDBJ whole genome shotgun (WGS) entry which is preliminary data.</text>
</comment>